<dbReference type="Proteomes" id="UP000324222">
    <property type="component" value="Unassembled WGS sequence"/>
</dbReference>
<proteinExistence type="predicted"/>
<sequence length="163" mass="17703">MDVCDQDFVRELISTIATKTLDETVHQCYAFEVVGRTTSAIVSPSKSVCATSLYKREKETSNLPRSPAPLKDKCDSCTCLHPKNQCPVTNTVSRNCGKTITTAALTPQGHRGTSTRRVHSASHAPSTTSLPVVITFIHYKGMSNLTMLPDTGADENITGPRHL</sequence>
<protein>
    <recommendedName>
        <fullName evidence="3">Peptidase A2 domain-containing protein</fullName>
    </recommendedName>
</protein>
<comment type="caution">
    <text evidence="1">The sequence shown here is derived from an EMBL/GenBank/DDBJ whole genome shotgun (WGS) entry which is preliminary data.</text>
</comment>
<gene>
    <name evidence="1" type="ORF">E2C01_051244</name>
</gene>
<reference evidence="1" key="1">
    <citation type="submission" date="2019-05" db="EMBL/GenBank/DDBJ databases">
        <title>Another draft genome of Portunus trituberculatus and its Hox gene families provides insights of decapod evolution.</title>
        <authorList>
            <person name="Jeong J.-H."/>
            <person name="Song I."/>
            <person name="Kim S."/>
            <person name="Choi T."/>
            <person name="Kim D."/>
            <person name="Ryu S."/>
            <person name="Kim W."/>
        </authorList>
    </citation>
    <scope>NUCLEOTIDE SEQUENCE [LARGE SCALE GENOMIC DNA]</scope>
    <source>
        <tissue evidence="1">Muscle</tissue>
    </source>
</reference>
<organism evidence="1 2">
    <name type="scientific">Portunus trituberculatus</name>
    <name type="common">Swimming crab</name>
    <name type="synonym">Neptunus trituberculatus</name>
    <dbReference type="NCBI Taxonomy" id="210409"/>
    <lineage>
        <taxon>Eukaryota</taxon>
        <taxon>Metazoa</taxon>
        <taxon>Ecdysozoa</taxon>
        <taxon>Arthropoda</taxon>
        <taxon>Crustacea</taxon>
        <taxon>Multicrustacea</taxon>
        <taxon>Malacostraca</taxon>
        <taxon>Eumalacostraca</taxon>
        <taxon>Eucarida</taxon>
        <taxon>Decapoda</taxon>
        <taxon>Pleocyemata</taxon>
        <taxon>Brachyura</taxon>
        <taxon>Eubrachyura</taxon>
        <taxon>Portunoidea</taxon>
        <taxon>Portunidae</taxon>
        <taxon>Portuninae</taxon>
        <taxon>Portunus</taxon>
    </lineage>
</organism>
<dbReference type="OrthoDB" id="6342757at2759"/>
<dbReference type="AlphaFoldDB" id="A0A5B7GI49"/>
<keyword evidence="2" id="KW-1185">Reference proteome</keyword>
<evidence type="ECO:0000313" key="2">
    <source>
        <dbReference type="Proteomes" id="UP000324222"/>
    </source>
</evidence>
<accession>A0A5B7GI49</accession>
<dbReference type="EMBL" id="VSRR010014637">
    <property type="protein sequence ID" value="MPC57266.1"/>
    <property type="molecule type" value="Genomic_DNA"/>
</dbReference>
<name>A0A5B7GI49_PORTR</name>
<evidence type="ECO:0000313" key="1">
    <source>
        <dbReference type="EMBL" id="MPC57266.1"/>
    </source>
</evidence>
<evidence type="ECO:0008006" key="3">
    <source>
        <dbReference type="Google" id="ProtNLM"/>
    </source>
</evidence>